<dbReference type="InParanoid" id="A0A067PIA8"/>
<feature type="compositionally biased region" description="Low complexity" evidence="1">
    <location>
        <begin position="226"/>
        <end position="251"/>
    </location>
</feature>
<accession>A0A067PIA8</accession>
<gene>
    <name evidence="3" type="ORF">JAAARDRAFT_200207</name>
</gene>
<evidence type="ECO:0000256" key="1">
    <source>
        <dbReference type="SAM" id="MobiDB-lite"/>
    </source>
</evidence>
<keyword evidence="2" id="KW-0812">Transmembrane</keyword>
<evidence type="ECO:0000256" key="2">
    <source>
        <dbReference type="SAM" id="Phobius"/>
    </source>
</evidence>
<feature type="region of interest" description="Disordered" evidence="1">
    <location>
        <begin position="383"/>
        <end position="419"/>
    </location>
</feature>
<evidence type="ECO:0008006" key="5">
    <source>
        <dbReference type="Google" id="ProtNLM"/>
    </source>
</evidence>
<keyword evidence="2" id="KW-1133">Transmembrane helix</keyword>
<organism evidence="3 4">
    <name type="scientific">Jaapia argillacea MUCL 33604</name>
    <dbReference type="NCBI Taxonomy" id="933084"/>
    <lineage>
        <taxon>Eukaryota</taxon>
        <taxon>Fungi</taxon>
        <taxon>Dikarya</taxon>
        <taxon>Basidiomycota</taxon>
        <taxon>Agaricomycotina</taxon>
        <taxon>Agaricomycetes</taxon>
        <taxon>Agaricomycetidae</taxon>
        <taxon>Jaapiales</taxon>
        <taxon>Jaapiaceae</taxon>
        <taxon>Jaapia</taxon>
    </lineage>
</organism>
<feature type="compositionally biased region" description="Basic and acidic residues" evidence="1">
    <location>
        <begin position="290"/>
        <end position="300"/>
    </location>
</feature>
<keyword evidence="4" id="KW-1185">Reference proteome</keyword>
<feature type="region of interest" description="Disordered" evidence="1">
    <location>
        <begin position="219"/>
        <end position="251"/>
    </location>
</feature>
<evidence type="ECO:0000313" key="3">
    <source>
        <dbReference type="EMBL" id="KDQ50211.1"/>
    </source>
</evidence>
<dbReference type="EMBL" id="KL197764">
    <property type="protein sequence ID" value="KDQ50211.1"/>
    <property type="molecule type" value="Genomic_DNA"/>
</dbReference>
<reference evidence="4" key="1">
    <citation type="journal article" date="2014" name="Proc. Natl. Acad. Sci. U.S.A.">
        <title>Extensive sampling of basidiomycete genomes demonstrates inadequacy of the white-rot/brown-rot paradigm for wood decay fungi.</title>
        <authorList>
            <person name="Riley R."/>
            <person name="Salamov A.A."/>
            <person name="Brown D.W."/>
            <person name="Nagy L.G."/>
            <person name="Floudas D."/>
            <person name="Held B.W."/>
            <person name="Levasseur A."/>
            <person name="Lombard V."/>
            <person name="Morin E."/>
            <person name="Otillar R."/>
            <person name="Lindquist E.A."/>
            <person name="Sun H."/>
            <person name="LaButti K.M."/>
            <person name="Schmutz J."/>
            <person name="Jabbour D."/>
            <person name="Luo H."/>
            <person name="Baker S.E."/>
            <person name="Pisabarro A.G."/>
            <person name="Walton J.D."/>
            <person name="Blanchette R.A."/>
            <person name="Henrissat B."/>
            <person name="Martin F."/>
            <person name="Cullen D."/>
            <person name="Hibbett D.S."/>
            <person name="Grigoriev I.V."/>
        </authorList>
    </citation>
    <scope>NUCLEOTIDE SEQUENCE [LARGE SCALE GENOMIC DNA]</scope>
    <source>
        <strain evidence="4">MUCL 33604</strain>
    </source>
</reference>
<feature type="transmembrane region" description="Helical" evidence="2">
    <location>
        <begin position="257"/>
        <end position="281"/>
    </location>
</feature>
<proteinExistence type="predicted"/>
<name>A0A067PIA8_9AGAM</name>
<dbReference type="HOGENOM" id="CLU_033917_0_0_1"/>
<dbReference type="AlphaFoldDB" id="A0A067PIA8"/>
<sequence>MAYILSYSLVLAQQNNTFSWGYTLDSNPGLQTCQNYSLKIGPAASSKSGSSTPPYYLIAYEVGGITTVTPVGSTSLVWQVIHAPGTQLMIAMADAKGNSGGVDPLIRTVIPSPGSISATCHIPAPDKSFVMTSNITANGNLTTCKPWGLSINGGTPPYGVTVAGSNASVVTNMTVPSGDDVVIYINKQKPNTAVHDSTGRWGIGTSLVYTGGTSKTTCAGQKTSYTSAPPVNASSSSTSSQSTSNSFSTPTSNKDKVIIMGLCVAVVAILGVAIVVLWILLSKWRGAKKDLSERPSKEELQQSSVSPPEVSTPSPPYETPNPVAVTAATISNPMMQTVDDTCSRPGMGYPVIFPHAAHPSHNVHPIASNVSNNPLVSSNPSWFAQSQQQEPGAGFPYVLPPQQPHFPQPFQEGSYRGTH</sequence>
<feature type="compositionally biased region" description="Pro residues" evidence="1">
    <location>
        <begin position="398"/>
        <end position="407"/>
    </location>
</feature>
<dbReference type="Proteomes" id="UP000027265">
    <property type="component" value="Unassembled WGS sequence"/>
</dbReference>
<keyword evidence="2" id="KW-0472">Membrane</keyword>
<dbReference type="OrthoDB" id="2527908at2759"/>
<feature type="region of interest" description="Disordered" evidence="1">
    <location>
        <begin position="290"/>
        <end position="318"/>
    </location>
</feature>
<feature type="compositionally biased region" description="Low complexity" evidence="1">
    <location>
        <begin position="303"/>
        <end position="312"/>
    </location>
</feature>
<evidence type="ECO:0000313" key="4">
    <source>
        <dbReference type="Proteomes" id="UP000027265"/>
    </source>
</evidence>
<protein>
    <recommendedName>
        <fullName evidence="5">Transmembrane protein</fullName>
    </recommendedName>
</protein>